<dbReference type="RefSeq" id="XP_056525648.1">
    <property type="nucleotide sequence ID" value="XM_056663535.1"/>
</dbReference>
<feature type="compositionally biased region" description="Basic and acidic residues" evidence="1">
    <location>
        <begin position="1"/>
        <end position="19"/>
    </location>
</feature>
<feature type="region of interest" description="Disordered" evidence="1">
    <location>
        <begin position="380"/>
        <end position="402"/>
    </location>
</feature>
<comment type="caution">
    <text evidence="2">The sequence shown here is derived from an EMBL/GenBank/DDBJ whole genome shotgun (WGS) entry which is preliminary data.</text>
</comment>
<feature type="compositionally biased region" description="Basic and acidic residues" evidence="1">
    <location>
        <begin position="102"/>
        <end position="114"/>
    </location>
</feature>
<evidence type="ECO:0000313" key="3">
    <source>
        <dbReference type="Proteomes" id="UP001149079"/>
    </source>
</evidence>
<keyword evidence="3" id="KW-1185">Reference proteome</keyword>
<accession>A0A9W9HCL5</accession>
<reference evidence="2" key="2">
    <citation type="journal article" date="2023" name="IMA Fungus">
        <title>Comparative genomic study of the Penicillium genus elucidates a diverse pangenome and 15 lateral gene transfer events.</title>
        <authorList>
            <person name="Petersen C."/>
            <person name="Sorensen T."/>
            <person name="Nielsen M.R."/>
            <person name="Sondergaard T.E."/>
            <person name="Sorensen J.L."/>
            <person name="Fitzpatrick D.A."/>
            <person name="Frisvad J.C."/>
            <person name="Nielsen K.L."/>
        </authorList>
    </citation>
    <scope>NUCLEOTIDE SEQUENCE</scope>
    <source>
        <strain evidence="2">IBT 22155</strain>
    </source>
</reference>
<organism evidence="2 3">
    <name type="scientific">Penicillium bovifimosum</name>
    <dbReference type="NCBI Taxonomy" id="126998"/>
    <lineage>
        <taxon>Eukaryota</taxon>
        <taxon>Fungi</taxon>
        <taxon>Dikarya</taxon>
        <taxon>Ascomycota</taxon>
        <taxon>Pezizomycotina</taxon>
        <taxon>Eurotiomycetes</taxon>
        <taxon>Eurotiomycetidae</taxon>
        <taxon>Eurotiales</taxon>
        <taxon>Aspergillaceae</taxon>
        <taxon>Penicillium</taxon>
    </lineage>
</organism>
<sequence>MWREPSKTEDSRSALEKDSSAAARSSIRRGPTLRHTGSRARRSNIMSSFQSQIIDELRRAGEPRRVSRISLIPPNGSSDGGVNGMTYEQAEREAASRATSRGNERTPRQSDAQRRASRHQALTDLLARVDGHSRSVASYTPNFAPALGYHSSASSTRPDASVQLPPMRDWEDRNERELPANAFFPPEIRGTEIRARRSSHAQSRPARDPITDGLGDRQRSPSPDGDRNLGDWQTLLLTMIPDATPPSTDTSFASNSAPAADDPRNDVPHDFLSGPMIEAAANRAEFRIQPLLDSLNCDFSSDDEEPPISYNQFLANRRRLHSQRSTISRHPPFPTIATLLDQNQDDELHHMQVILDRLARREDIPDDWWAAAGLSRTLDRGLNSSMDSTDIEGPSRTTRGDN</sequence>
<dbReference type="OrthoDB" id="3946700at2759"/>
<dbReference type="EMBL" id="JAPQKL010000002">
    <property type="protein sequence ID" value="KAJ5144004.1"/>
    <property type="molecule type" value="Genomic_DNA"/>
</dbReference>
<proteinExistence type="predicted"/>
<feature type="region of interest" description="Disordered" evidence="1">
    <location>
        <begin position="1"/>
        <end position="119"/>
    </location>
</feature>
<reference evidence="2" key="1">
    <citation type="submission" date="2022-11" db="EMBL/GenBank/DDBJ databases">
        <authorList>
            <person name="Petersen C."/>
        </authorList>
    </citation>
    <scope>NUCLEOTIDE SEQUENCE</scope>
    <source>
        <strain evidence="2">IBT 22155</strain>
    </source>
</reference>
<feature type="compositionally biased region" description="Basic and acidic residues" evidence="1">
    <location>
        <begin position="55"/>
        <end position="65"/>
    </location>
</feature>
<feature type="compositionally biased region" description="Basic and acidic residues" evidence="1">
    <location>
        <begin position="205"/>
        <end position="229"/>
    </location>
</feature>
<dbReference type="Proteomes" id="UP001149079">
    <property type="component" value="Unassembled WGS sequence"/>
</dbReference>
<feature type="compositionally biased region" description="Polar residues" evidence="1">
    <location>
        <begin position="44"/>
        <end position="53"/>
    </location>
</feature>
<feature type="region of interest" description="Disordered" evidence="1">
    <location>
        <begin position="187"/>
        <end position="265"/>
    </location>
</feature>
<gene>
    <name evidence="2" type="ORF">N7515_002791</name>
</gene>
<name>A0A9W9HCL5_9EURO</name>
<evidence type="ECO:0000313" key="2">
    <source>
        <dbReference type="EMBL" id="KAJ5144004.1"/>
    </source>
</evidence>
<evidence type="ECO:0000256" key="1">
    <source>
        <dbReference type="SAM" id="MobiDB-lite"/>
    </source>
</evidence>
<feature type="compositionally biased region" description="Polar residues" evidence="1">
    <location>
        <begin position="245"/>
        <end position="257"/>
    </location>
</feature>
<dbReference type="AlphaFoldDB" id="A0A9W9HCL5"/>
<protein>
    <submittedName>
        <fullName evidence="2">Uncharacterized protein</fullName>
    </submittedName>
</protein>
<feature type="compositionally biased region" description="Low complexity" evidence="1">
    <location>
        <begin position="20"/>
        <end position="29"/>
    </location>
</feature>
<dbReference type="GeneID" id="81402705"/>